<feature type="transmembrane region" description="Helical" evidence="7">
    <location>
        <begin position="216"/>
        <end position="238"/>
    </location>
</feature>
<feature type="transmembrane region" description="Helical" evidence="7">
    <location>
        <begin position="154"/>
        <end position="177"/>
    </location>
</feature>
<keyword evidence="4 7" id="KW-1133">Transmembrane helix</keyword>
<comment type="caution">
    <text evidence="10">The sequence shown here is derived from an EMBL/GenBank/DDBJ whole genome shotgun (WGS) entry which is preliminary data.</text>
</comment>
<keyword evidence="5 7" id="KW-0472">Membrane</keyword>
<gene>
    <name evidence="10" type="ORF">E7101_13600</name>
</gene>
<dbReference type="InterPro" id="IPR007168">
    <property type="entry name" value="Phageshock_PspC_N"/>
</dbReference>
<dbReference type="GO" id="GO:0005886">
    <property type="term" value="C:plasma membrane"/>
    <property type="evidence" value="ECO:0007669"/>
    <property type="project" value="UniProtKB-SubCell"/>
</dbReference>
<evidence type="ECO:0000256" key="5">
    <source>
        <dbReference type="ARBA" id="ARBA00023136"/>
    </source>
</evidence>
<keyword evidence="3 7" id="KW-0812">Transmembrane</keyword>
<dbReference type="EMBL" id="SUYC01000020">
    <property type="protein sequence ID" value="MBE6271962.1"/>
    <property type="molecule type" value="Genomic_DNA"/>
</dbReference>
<evidence type="ECO:0000259" key="8">
    <source>
        <dbReference type="Pfam" id="PF04024"/>
    </source>
</evidence>
<dbReference type="Proteomes" id="UP000806522">
    <property type="component" value="Unassembled WGS sequence"/>
</dbReference>
<evidence type="ECO:0000256" key="6">
    <source>
        <dbReference type="SAM" id="MobiDB-lite"/>
    </source>
</evidence>
<feature type="transmembrane region" description="Helical" evidence="7">
    <location>
        <begin position="286"/>
        <end position="312"/>
    </location>
</feature>
<evidence type="ECO:0000256" key="3">
    <source>
        <dbReference type="ARBA" id="ARBA00022692"/>
    </source>
</evidence>
<evidence type="ECO:0000256" key="1">
    <source>
        <dbReference type="ARBA" id="ARBA00004162"/>
    </source>
</evidence>
<dbReference type="Pfam" id="PF04024">
    <property type="entry name" value="PspC"/>
    <property type="match status" value="1"/>
</dbReference>
<evidence type="ECO:0000313" key="11">
    <source>
        <dbReference type="Proteomes" id="UP000806522"/>
    </source>
</evidence>
<sequence length="524" mass="58995">MKKNITINLCGRLFQIDEDAYELLQQYINSLRSSFGKQEGGDEIVDDIEARIAELFDELRQQGIEAITIEHVKEIITRIGKPEELTGEEGEKQQESNGTNWEEQARSAGQKIYENVRARVAGKKLYRNPKDKMLAGVMSGLAEYTNTDPVIWRFLAVLFTLCYGVGIPMYIVMALIIPEAKTPEQLLQMEGKDVTPQNLADVVVEKEKQPVQSPSVIRLLFTIFLKIVTAFSVIISIIVCIALSFGFFGVLIATVCAMVLPLNSTLPFSLGAMGLEGAWISNPKMLIIFVIALFLVLLLPIYAIIHMVLSLAGKIRPMGIVQRIVNIVLWLIAICIAVPLGITIANYQNEYYQERYQINSTTTYQGVKMNEEDADFLRRGDWQLIKAQNCNHYTWCGDDYLGSNDVRFLDVYNAHCKEEFQVERREKVEPGIYQLTCYARAEGPGTFVYANSSEKILRPIPVKPDSVEGMGWYPITIDSIVVNSGSIGYGMSSYQAFTGEPCRAKYFSAMDFKLTRIADLQNKK</sequence>
<name>A0A9D5P4N9_XYLRU</name>
<organism evidence="10 11">
    <name type="scientific">Xylanibacter ruminicola</name>
    <name type="common">Prevotella ruminicola</name>
    <dbReference type="NCBI Taxonomy" id="839"/>
    <lineage>
        <taxon>Bacteria</taxon>
        <taxon>Pseudomonadati</taxon>
        <taxon>Bacteroidota</taxon>
        <taxon>Bacteroidia</taxon>
        <taxon>Bacteroidales</taxon>
        <taxon>Prevotellaceae</taxon>
        <taxon>Xylanibacter</taxon>
    </lineage>
</organism>
<evidence type="ECO:0000313" key="10">
    <source>
        <dbReference type="EMBL" id="MBE6271962.1"/>
    </source>
</evidence>
<feature type="domain" description="PspC-related transmembrane region" evidence="9">
    <location>
        <begin position="215"/>
        <end position="346"/>
    </location>
</feature>
<keyword evidence="2" id="KW-1003">Cell membrane</keyword>
<dbReference type="PANTHER" id="PTHR33885">
    <property type="entry name" value="PHAGE SHOCK PROTEIN C"/>
    <property type="match status" value="1"/>
</dbReference>
<feature type="region of interest" description="Disordered" evidence="6">
    <location>
        <begin position="83"/>
        <end position="105"/>
    </location>
</feature>
<accession>A0A9D5P4N9</accession>
<feature type="domain" description="Phage shock protein PspC N-terminal" evidence="8">
    <location>
        <begin position="123"/>
        <end position="180"/>
    </location>
</feature>
<dbReference type="AlphaFoldDB" id="A0A9D5P4N9"/>
<evidence type="ECO:0000259" key="9">
    <source>
        <dbReference type="Pfam" id="PF22571"/>
    </source>
</evidence>
<evidence type="ECO:0000256" key="7">
    <source>
        <dbReference type="SAM" id="Phobius"/>
    </source>
</evidence>
<dbReference type="PANTHER" id="PTHR33885:SF3">
    <property type="entry name" value="PHAGE SHOCK PROTEIN C"/>
    <property type="match status" value="1"/>
</dbReference>
<evidence type="ECO:0000256" key="4">
    <source>
        <dbReference type="ARBA" id="ARBA00022989"/>
    </source>
</evidence>
<comment type="subcellular location">
    <subcellularLocation>
        <location evidence="1">Cell membrane</location>
        <topology evidence="1">Single-pass membrane protein</topology>
    </subcellularLocation>
</comment>
<dbReference type="InterPro" id="IPR054321">
    <property type="entry name" value="PspC-rel_TM"/>
</dbReference>
<dbReference type="Pfam" id="PF22571">
    <property type="entry name" value="LiaI-LiaF-TM_PspC"/>
    <property type="match status" value="1"/>
</dbReference>
<proteinExistence type="predicted"/>
<protein>
    <submittedName>
        <fullName evidence="10">PspC domain-containing protein</fullName>
    </submittedName>
</protein>
<dbReference type="InterPro" id="IPR052027">
    <property type="entry name" value="PspC"/>
</dbReference>
<feature type="transmembrane region" description="Helical" evidence="7">
    <location>
        <begin position="324"/>
        <end position="347"/>
    </location>
</feature>
<evidence type="ECO:0000256" key="2">
    <source>
        <dbReference type="ARBA" id="ARBA00022475"/>
    </source>
</evidence>
<feature type="transmembrane region" description="Helical" evidence="7">
    <location>
        <begin position="245"/>
        <end position="266"/>
    </location>
</feature>
<feature type="compositionally biased region" description="Basic and acidic residues" evidence="6">
    <location>
        <begin position="83"/>
        <end position="94"/>
    </location>
</feature>
<reference evidence="10" key="1">
    <citation type="submission" date="2019-04" db="EMBL/GenBank/DDBJ databases">
        <title>Evolution of Biomass-Degrading Anaerobic Consortia Revealed by Metagenomics.</title>
        <authorList>
            <person name="Peng X."/>
        </authorList>
    </citation>
    <scope>NUCLEOTIDE SEQUENCE</scope>
    <source>
        <strain evidence="10">SIG140</strain>
    </source>
</reference>